<organism evidence="1 2">
    <name type="scientific">Neophaeococcomyces mojaviensis</name>
    <dbReference type="NCBI Taxonomy" id="3383035"/>
    <lineage>
        <taxon>Eukaryota</taxon>
        <taxon>Fungi</taxon>
        <taxon>Dikarya</taxon>
        <taxon>Ascomycota</taxon>
        <taxon>Pezizomycotina</taxon>
        <taxon>Eurotiomycetes</taxon>
        <taxon>Chaetothyriomycetidae</taxon>
        <taxon>Chaetothyriales</taxon>
        <taxon>Chaetothyriales incertae sedis</taxon>
        <taxon>Neophaeococcomyces</taxon>
    </lineage>
</organism>
<sequence length="178" mass="20450">MSTAAFVHIFYDSWVVGTVRVVVHNLGPVNPGAQVSHNHWTISLLVGGNKHILDFWGPHFSVRLDMQPVGPQNGQLFISFHQYLVSQSATRYFDFEINLGFRVTVRQVKVLLQARGRHRYSMTEHGGCQHWCWTIIHDFCEAGIIPSIAAEQLRLEMENNYSLTLPPIRHKIEQGHFY</sequence>
<evidence type="ECO:0000313" key="2">
    <source>
        <dbReference type="Proteomes" id="UP001172386"/>
    </source>
</evidence>
<accession>A0ACC3AA19</accession>
<evidence type="ECO:0000313" key="1">
    <source>
        <dbReference type="EMBL" id="KAJ9657855.1"/>
    </source>
</evidence>
<keyword evidence="2" id="KW-1185">Reference proteome</keyword>
<protein>
    <submittedName>
        <fullName evidence="1">Uncharacterized protein</fullName>
    </submittedName>
</protein>
<name>A0ACC3AA19_9EURO</name>
<dbReference type="Proteomes" id="UP001172386">
    <property type="component" value="Unassembled WGS sequence"/>
</dbReference>
<reference evidence="1" key="1">
    <citation type="submission" date="2022-10" db="EMBL/GenBank/DDBJ databases">
        <title>Culturing micro-colonial fungi from biological soil crusts in the Mojave desert and describing Neophaeococcomyces mojavensis, and introducing the new genera and species Taxawa tesnikishii.</title>
        <authorList>
            <person name="Kurbessoian T."/>
            <person name="Stajich J.E."/>
        </authorList>
    </citation>
    <scope>NUCLEOTIDE SEQUENCE</scope>
    <source>
        <strain evidence="1">JES_112</strain>
    </source>
</reference>
<proteinExistence type="predicted"/>
<gene>
    <name evidence="1" type="ORF">H2198_004051</name>
</gene>
<dbReference type="EMBL" id="JAPDRQ010000058">
    <property type="protein sequence ID" value="KAJ9657855.1"/>
    <property type="molecule type" value="Genomic_DNA"/>
</dbReference>
<comment type="caution">
    <text evidence="1">The sequence shown here is derived from an EMBL/GenBank/DDBJ whole genome shotgun (WGS) entry which is preliminary data.</text>
</comment>